<dbReference type="EMBL" id="JAPWDV010000001">
    <property type="protein sequence ID" value="KAJ6222741.1"/>
    <property type="molecule type" value="Genomic_DNA"/>
</dbReference>
<feature type="compositionally biased region" description="Polar residues" evidence="1">
    <location>
        <begin position="323"/>
        <end position="335"/>
    </location>
</feature>
<dbReference type="Proteomes" id="UP001142055">
    <property type="component" value="Chromosome 1"/>
</dbReference>
<dbReference type="GO" id="GO:0016192">
    <property type="term" value="P:vesicle-mediated transport"/>
    <property type="evidence" value="ECO:0007669"/>
    <property type="project" value="UniProtKB-ARBA"/>
</dbReference>
<comment type="caution">
    <text evidence="3">The sequence shown here is derived from an EMBL/GenBank/DDBJ whole genome shotgun (WGS) entry which is preliminary data.</text>
</comment>
<dbReference type="FunFam" id="1.10.8.270:FF:000034">
    <property type="entry name" value="TBC (Tre-2/Bub2/Cdc16) domain family"/>
    <property type="match status" value="1"/>
</dbReference>
<dbReference type="AlphaFoldDB" id="A0A9Q0RQH1"/>
<gene>
    <name evidence="3" type="ORF">RDWZM_001286</name>
</gene>
<dbReference type="InterPro" id="IPR050302">
    <property type="entry name" value="Rab_GAP_TBC_domain"/>
</dbReference>
<dbReference type="InterPro" id="IPR035969">
    <property type="entry name" value="Rab-GAP_TBC_sf"/>
</dbReference>
<evidence type="ECO:0000259" key="2">
    <source>
        <dbReference type="PROSITE" id="PS50086"/>
    </source>
</evidence>
<dbReference type="PROSITE" id="PS50086">
    <property type="entry name" value="TBC_RABGAP"/>
    <property type="match status" value="1"/>
</dbReference>
<feature type="region of interest" description="Disordered" evidence="1">
    <location>
        <begin position="50"/>
        <end position="74"/>
    </location>
</feature>
<sequence>MDFHSSTHNSSFCSLDNALENVGQDLVYDPNTKQLCLRNVSNTSNHLGKTIIKDLNSPDSNHSRKQSDGDSGYGECFSQKSVISVENRLDGFPITNEDVDDLNLSPISSPDKCDGRFGKPRLFIQNVIGRLTTSTDPYHNNYKQSNNSKIVSNPVTTPDSIIGNNALNLGRRPPNLPPKTEEEERRHHAEFVEIVKQAKKRELKEKAKLKNRSNSNKFQQEEVISESIRSWTNDILPSWPLSNSSRRTRELWWNGIPSPIRSKVWSLAIGNDLNITDELFRICVERSNERIWTKQFVCRRSSNPCPTKKNDPSSRHRRIASGPISNNHKSDNQPVSTLTKKLSNVSITKDNECAKYYSDCEEEDDEDKDETVSYLIQLDVSRTFPQLGLFQKTGPYHQSLSDVLAAYAVYRPDLGYCQGMSFLAAMLLLNLESPTTAFTAFANLLNNELLLCFYRLDQERMSIVYSYYERQLQCLMPRLAEHFRTIGLTVDLFIVDQMYTIFSRSLPLECVCRVWDLFLRDGNEFIFRASLAILVMYEDILLQLEFVRVAQFLARLPDDMNVDRYFNTIASIKLVPPQLSIVLETKQQNQQHQHSKVKCPESNTSSLVKKLFNLH</sequence>
<dbReference type="GO" id="GO:0031267">
    <property type="term" value="F:small GTPase binding"/>
    <property type="evidence" value="ECO:0007669"/>
    <property type="project" value="TreeGrafter"/>
</dbReference>
<dbReference type="Gene3D" id="1.10.472.80">
    <property type="entry name" value="Ypt/Rab-GAP domain of gyp1p, domain 3"/>
    <property type="match status" value="1"/>
</dbReference>
<evidence type="ECO:0000313" key="3">
    <source>
        <dbReference type="EMBL" id="KAJ6222741.1"/>
    </source>
</evidence>
<dbReference type="InterPro" id="IPR000195">
    <property type="entry name" value="Rab-GAP-TBC_dom"/>
</dbReference>
<dbReference type="FunFam" id="1.10.472.80:FF:000006">
    <property type="entry name" value="TBC1 domain family member 14"/>
    <property type="match status" value="1"/>
</dbReference>
<protein>
    <recommendedName>
        <fullName evidence="2">Rab-GAP TBC domain-containing protein</fullName>
    </recommendedName>
</protein>
<dbReference type="GO" id="GO:0005096">
    <property type="term" value="F:GTPase activator activity"/>
    <property type="evidence" value="ECO:0007669"/>
    <property type="project" value="TreeGrafter"/>
</dbReference>
<name>A0A9Q0RQH1_BLOTA</name>
<dbReference type="SUPFAM" id="SSF47923">
    <property type="entry name" value="Ypt/Rab-GAP domain of gyp1p"/>
    <property type="match status" value="2"/>
</dbReference>
<dbReference type="GO" id="GO:0005773">
    <property type="term" value="C:vacuole"/>
    <property type="evidence" value="ECO:0007669"/>
    <property type="project" value="UniProtKB-ARBA"/>
</dbReference>
<dbReference type="GO" id="GO:0031410">
    <property type="term" value="C:cytoplasmic vesicle"/>
    <property type="evidence" value="ECO:0007669"/>
    <property type="project" value="UniProtKB-ARBA"/>
</dbReference>
<organism evidence="3 4">
    <name type="scientific">Blomia tropicalis</name>
    <name type="common">Mite</name>
    <dbReference type="NCBI Taxonomy" id="40697"/>
    <lineage>
        <taxon>Eukaryota</taxon>
        <taxon>Metazoa</taxon>
        <taxon>Ecdysozoa</taxon>
        <taxon>Arthropoda</taxon>
        <taxon>Chelicerata</taxon>
        <taxon>Arachnida</taxon>
        <taxon>Acari</taxon>
        <taxon>Acariformes</taxon>
        <taxon>Sarcoptiformes</taxon>
        <taxon>Astigmata</taxon>
        <taxon>Glycyphagoidea</taxon>
        <taxon>Echimyopodidae</taxon>
        <taxon>Blomia</taxon>
    </lineage>
</organism>
<dbReference type="Pfam" id="PF00566">
    <property type="entry name" value="RabGAP-TBC"/>
    <property type="match status" value="1"/>
</dbReference>
<evidence type="ECO:0000313" key="4">
    <source>
        <dbReference type="Proteomes" id="UP001142055"/>
    </source>
</evidence>
<feature type="region of interest" description="Disordered" evidence="1">
    <location>
        <begin position="302"/>
        <end position="335"/>
    </location>
</feature>
<dbReference type="PANTHER" id="PTHR47219:SF15">
    <property type="entry name" value="TBC1 DOMAIN FAMILY MEMBER 12 ISOFORM X1"/>
    <property type="match status" value="1"/>
</dbReference>
<dbReference type="PANTHER" id="PTHR47219">
    <property type="entry name" value="RAB GTPASE-ACTIVATING PROTEIN 1-LIKE"/>
    <property type="match status" value="1"/>
</dbReference>
<keyword evidence="4" id="KW-1185">Reference proteome</keyword>
<dbReference type="OMA" id="DTFCEAD"/>
<accession>A0A9Q0RQH1</accession>
<reference evidence="3" key="1">
    <citation type="submission" date="2022-12" db="EMBL/GenBank/DDBJ databases">
        <title>Genome assemblies of Blomia tropicalis.</title>
        <authorList>
            <person name="Cui Y."/>
        </authorList>
    </citation>
    <scope>NUCLEOTIDE SEQUENCE</scope>
    <source>
        <tissue evidence="3">Adult mites</tissue>
    </source>
</reference>
<feature type="domain" description="Rab-GAP TBC" evidence="2">
    <location>
        <begin position="255"/>
        <end position="522"/>
    </location>
</feature>
<dbReference type="SMART" id="SM00164">
    <property type="entry name" value="TBC"/>
    <property type="match status" value="1"/>
</dbReference>
<dbReference type="Gene3D" id="1.10.10.750">
    <property type="entry name" value="Ypt/Rab-GAP domain of gyp1p, domain 1"/>
    <property type="match status" value="1"/>
</dbReference>
<feature type="region of interest" description="Disordered" evidence="1">
    <location>
        <begin position="163"/>
        <end position="186"/>
    </location>
</feature>
<dbReference type="Gene3D" id="1.10.8.270">
    <property type="entry name" value="putative rabgap domain of human tbc1 domain family member 14 like domains"/>
    <property type="match status" value="1"/>
</dbReference>
<evidence type="ECO:0000256" key="1">
    <source>
        <dbReference type="SAM" id="MobiDB-lite"/>
    </source>
</evidence>
<feature type="compositionally biased region" description="Low complexity" evidence="1">
    <location>
        <begin position="164"/>
        <end position="173"/>
    </location>
</feature>
<proteinExistence type="predicted"/>